<gene>
    <name evidence="1" type="ORF">CSHISOI_05850</name>
</gene>
<reference evidence="1 2" key="1">
    <citation type="journal article" date="2019" name="Sci. Rep.">
        <title>Colletotrichum shisoi sp. nov., an anthracnose pathogen of Perilla frutescens in Japan: molecular phylogenetic, morphological and genomic evidence.</title>
        <authorList>
            <person name="Gan P."/>
            <person name="Tsushima A."/>
            <person name="Hiroyama R."/>
            <person name="Narusaka M."/>
            <person name="Takano Y."/>
            <person name="Narusaka Y."/>
            <person name="Kawaradani M."/>
            <person name="Damm U."/>
            <person name="Shirasu K."/>
        </authorList>
    </citation>
    <scope>NUCLEOTIDE SEQUENCE [LARGE SCALE GENOMIC DNA]</scope>
    <source>
        <strain evidence="1 2">PG-2018a</strain>
    </source>
</reference>
<comment type="caution">
    <text evidence="1">The sequence shown here is derived from an EMBL/GenBank/DDBJ whole genome shotgun (WGS) entry which is preliminary data.</text>
</comment>
<organism evidence="1 2">
    <name type="scientific">Colletotrichum shisoi</name>
    <dbReference type="NCBI Taxonomy" id="2078593"/>
    <lineage>
        <taxon>Eukaryota</taxon>
        <taxon>Fungi</taxon>
        <taxon>Dikarya</taxon>
        <taxon>Ascomycota</taxon>
        <taxon>Pezizomycotina</taxon>
        <taxon>Sordariomycetes</taxon>
        <taxon>Hypocreomycetidae</taxon>
        <taxon>Glomerellales</taxon>
        <taxon>Glomerellaceae</taxon>
        <taxon>Colletotrichum</taxon>
        <taxon>Colletotrichum destructivum species complex</taxon>
    </lineage>
</organism>
<keyword evidence="2" id="KW-1185">Reference proteome</keyword>
<evidence type="ECO:0000313" key="2">
    <source>
        <dbReference type="Proteomes" id="UP000326340"/>
    </source>
</evidence>
<dbReference type="AlphaFoldDB" id="A0A5Q4BRJ6"/>
<name>A0A5Q4BRJ6_9PEZI</name>
<accession>A0A5Q4BRJ6</accession>
<proteinExistence type="predicted"/>
<dbReference type="OrthoDB" id="2013972at2759"/>
<dbReference type="Proteomes" id="UP000326340">
    <property type="component" value="Unassembled WGS sequence"/>
</dbReference>
<sequence length="75" mass="8772">MAPFTRALNWSKEEVIVFIVDVRKEFANKQIHAYFSSMVGLRQEAQYAIIACRRLRSEPRILFVHFMVIAEDARG</sequence>
<dbReference type="EMBL" id="PUHP01000491">
    <property type="protein sequence ID" value="TQN69650.1"/>
    <property type="molecule type" value="Genomic_DNA"/>
</dbReference>
<evidence type="ECO:0000313" key="1">
    <source>
        <dbReference type="EMBL" id="TQN69650.1"/>
    </source>
</evidence>
<protein>
    <submittedName>
        <fullName evidence="1">Uncharacterized protein</fullName>
    </submittedName>
</protein>